<dbReference type="InterPro" id="IPR008271">
    <property type="entry name" value="Ser/Thr_kinase_AS"/>
</dbReference>
<evidence type="ECO:0000256" key="5">
    <source>
        <dbReference type="ARBA" id="ARBA00022679"/>
    </source>
</evidence>
<evidence type="ECO:0000259" key="16">
    <source>
        <dbReference type="PROSITE" id="PS50011"/>
    </source>
</evidence>
<reference evidence="17" key="2">
    <citation type="journal article" date="2023" name="Science">
        <title>Genomic signatures of disease resistance in endangered staghorn corals.</title>
        <authorList>
            <person name="Vollmer S.V."/>
            <person name="Selwyn J.D."/>
            <person name="Despard B.A."/>
            <person name="Roesel C.L."/>
        </authorList>
    </citation>
    <scope>NUCLEOTIDE SEQUENCE</scope>
    <source>
        <strain evidence="17">K2</strain>
    </source>
</reference>
<dbReference type="Gene3D" id="1.10.510.10">
    <property type="entry name" value="Transferase(Phosphotransferase) domain 1"/>
    <property type="match status" value="1"/>
</dbReference>
<dbReference type="PROSITE" id="PS00108">
    <property type="entry name" value="PROTEIN_KINASE_ST"/>
    <property type="match status" value="1"/>
</dbReference>
<dbReference type="InterPro" id="IPR000719">
    <property type="entry name" value="Prot_kinase_dom"/>
</dbReference>
<sequence>MLGYVLFCILIGCLLLSVNYIILSTVSKWIRSFGVRWIVQRYRGNESQSDEDQETFLRNNGYELGDKIGRGTYADVKKAYSVNTGKEVAIKIVNKQESGTGKRDKFLKREIEILKWMNHKNVIRVYDLLEGKDQFFIIMELASKGDLLSLLQERRKLPEEEAKVMFKSIMEGVQHCHKKGVTHRDLKLENILLSEDFQPIVTDFGFARYIGIAKDQRKRSTTFCGSYSYVAPEILQGIPYDGMASDVWSLGVVLYTMVCGRFPFDDSDPKQLLQQTTSGRLEYPIAVRLTLSAQVKDLMSRMITPQVNERITLHEATDHPWFKITEHAMSADS</sequence>
<dbReference type="GO" id="GO:0050321">
    <property type="term" value="F:tau-protein kinase activity"/>
    <property type="evidence" value="ECO:0007669"/>
    <property type="project" value="TreeGrafter"/>
</dbReference>
<accession>A0AAD9QND5</accession>
<keyword evidence="9" id="KW-0221">Differentiation</keyword>
<evidence type="ECO:0000256" key="9">
    <source>
        <dbReference type="ARBA" id="ARBA00022782"/>
    </source>
</evidence>
<dbReference type="EMBL" id="JARQWQ010000022">
    <property type="protein sequence ID" value="KAK2564458.1"/>
    <property type="molecule type" value="Genomic_DNA"/>
</dbReference>
<dbReference type="GO" id="GO:0005737">
    <property type="term" value="C:cytoplasm"/>
    <property type="evidence" value="ECO:0007669"/>
    <property type="project" value="TreeGrafter"/>
</dbReference>
<keyword evidence="5" id="KW-0808">Transferase</keyword>
<dbReference type="GO" id="GO:0000287">
    <property type="term" value="F:magnesium ion binding"/>
    <property type="evidence" value="ECO:0007669"/>
    <property type="project" value="UniProtKB-ARBA"/>
</dbReference>
<dbReference type="GO" id="GO:0030154">
    <property type="term" value="P:cell differentiation"/>
    <property type="evidence" value="ECO:0007669"/>
    <property type="project" value="UniProtKB-KW"/>
</dbReference>
<evidence type="ECO:0000256" key="6">
    <source>
        <dbReference type="ARBA" id="ARBA00022723"/>
    </source>
</evidence>
<dbReference type="Proteomes" id="UP001249851">
    <property type="component" value="Unassembled WGS sequence"/>
</dbReference>
<keyword evidence="18" id="KW-1185">Reference proteome</keyword>
<dbReference type="FunFam" id="3.30.200.20:FF:000042">
    <property type="entry name" value="Aurora kinase A"/>
    <property type="match status" value="1"/>
</dbReference>
<keyword evidence="2" id="KW-0217">Developmental protein</keyword>
<evidence type="ECO:0000256" key="8">
    <source>
        <dbReference type="ARBA" id="ARBA00022777"/>
    </source>
</evidence>
<dbReference type="SUPFAM" id="SSF56112">
    <property type="entry name" value="Protein kinase-like (PK-like)"/>
    <property type="match status" value="1"/>
</dbReference>
<dbReference type="PANTHER" id="PTHR24346">
    <property type="entry name" value="MAP/MICROTUBULE AFFINITY-REGULATING KINASE"/>
    <property type="match status" value="1"/>
</dbReference>
<organism evidence="17 18">
    <name type="scientific">Acropora cervicornis</name>
    <name type="common">Staghorn coral</name>
    <dbReference type="NCBI Taxonomy" id="6130"/>
    <lineage>
        <taxon>Eukaryota</taxon>
        <taxon>Metazoa</taxon>
        <taxon>Cnidaria</taxon>
        <taxon>Anthozoa</taxon>
        <taxon>Hexacorallia</taxon>
        <taxon>Scleractinia</taxon>
        <taxon>Astrocoeniina</taxon>
        <taxon>Acroporidae</taxon>
        <taxon>Acropora</taxon>
    </lineage>
</organism>
<keyword evidence="10 14" id="KW-0067">ATP-binding</keyword>
<evidence type="ECO:0000256" key="11">
    <source>
        <dbReference type="ARBA" id="ARBA00022842"/>
    </source>
</evidence>
<evidence type="ECO:0000256" key="3">
    <source>
        <dbReference type="ARBA" id="ARBA00022527"/>
    </source>
</evidence>
<reference evidence="17" key="1">
    <citation type="journal article" date="2023" name="G3 (Bethesda)">
        <title>Whole genome assembly and annotation of the endangered Caribbean coral Acropora cervicornis.</title>
        <authorList>
            <person name="Selwyn J.D."/>
            <person name="Vollmer S.V."/>
        </authorList>
    </citation>
    <scope>NUCLEOTIDE SEQUENCE</scope>
    <source>
        <strain evidence="17">K2</strain>
    </source>
</reference>
<comment type="cofactor">
    <cofactor evidence="1">
        <name>Mg(2+)</name>
        <dbReference type="ChEBI" id="CHEBI:18420"/>
    </cofactor>
</comment>
<feature type="domain" description="Protein kinase" evidence="16">
    <location>
        <begin position="62"/>
        <end position="322"/>
    </location>
</feature>
<keyword evidence="7 14" id="KW-0547">Nucleotide-binding</keyword>
<keyword evidence="3 15" id="KW-0723">Serine/threonine-protein kinase</keyword>
<evidence type="ECO:0000256" key="14">
    <source>
        <dbReference type="PROSITE-ProRule" id="PRU10141"/>
    </source>
</evidence>
<evidence type="ECO:0000256" key="2">
    <source>
        <dbReference type="ARBA" id="ARBA00022473"/>
    </source>
</evidence>
<evidence type="ECO:0000313" key="18">
    <source>
        <dbReference type="Proteomes" id="UP001249851"/>
    </source>
</evidence>
<feature type="binding site" evidence="14">
    <location>
        <position position="91"/>
    </location>
    <ligand>
        <name>ATP</name>
        <dbReference type="ChEBI" id="CHEBI:30616"/>
    </ligand>
</feature>
<evidence type="ECO:0000256" key="12">
    <source>
        <dbReference type="ARBA" id="ARBA00022843"/>
    </source>
</evidence>
<dbReference type="GO" id="GO:0007283">
    <property type="term" value="P:spermatogenesis"/>
    <property type="evidence" value="ECO:0007669"/>
    <property type="project" value="UniProtKB-KW"/>
</dbReference>
<dbReference type="Pfam" id="PF00069">
    <property type="entry name" value="Pkinase"/>
    <property type="match status" value="1"/>
</dbReference>
<dbReference type="SMART" id="SM00220">
    <property type="entry name" value="S_TKc"/>
    <property type="match status" value="1"/>
</dbReference>
<keyword evidence="4" id="KW-0597">Phosphoprotein</keyword>
<evidence type="ECO:0000256" key="1">
    <source>
        <dbReference type="ARBA" id="ARBA00001946"/>
    </source>
</evidence>
<keyword evidence="8 17" id="KW-0418">Kinase</keyword>
<evidence type="ECO:0000313" key="17">
    <source>
        <dbReference type="EMBL" id="KAK2564458.1"/>
    </source>
</evidence>
<keyword evidence="12" id="KW-0832">Ubl conjugation</keyword>
<dbReference type="PANTHER" id="PTHR24346:SF102">
    <property type="entry name" value="TESTIS-SPECIFIC SERINE_THREONINE-PROTEIN KINASE 1"/>
    <property type="match status" value="1"/>
</dbReference>
<dbReference type="GO" id="GO:0035556">
    <property type="term" value="P:intracellular signal transduction"/>
    <property type="evidence" value="ECO:0007669"/>
    <property type="project" value="TreeGrafter"/>
</dbReference>
<dbReference type="InterPro" id="IPR011009">
    <property type="entry name" value="Kinase-like_dom_sf"/>
</dbReference>
<proteinExistence type="inferred from homology"/>
<dbReference type="PROSITE" id="PS00107">
    <property type="entry name" value="PROTEIN_KINASE_ATP"/>
    <property type="match status" value="1"/>
</dbReference>
<comment type="similarity">
    <text evidence="15">Belongs to the protein kinase superfamily.</text>
</comment>
<evidence type="ECO:0000256" key="13">
    <source>
        <dbReference type="ARBA" id="ARBA00022871"/>
    </source>
</evidence>
<dbReference type="GO" id="GO:0000226">
    <property type="term" value="P:microtubule cytoskeleton organization"/>
    <property type="evidence" value="ECO:0007669"/>
    <property type="project" value="TreeGrafter"/>
</dbReference>
<keyword evidence="11" id="KW-0460">Magnesium</keyword>
<dbReference type="AlphaFoldDB" id="A0AAD9QND5"/>
<dbReference type="FunFam" id="1.10.510.10:FF:000658">
    <property type="entry name" value="Protein CBG12184"/>
    <property type="match status" value="1"/>
</dbReference>
<evidence type="ECO:0000256" key="7">
    <source>
        <dbReference type="ARBA" id="ARBA00022741"/>
    </source>
</evidence>
<evidence type="ECO:0000256" key="15">
    <source>
        <dbReference type="RuleBase" id="RU000304"/>
    </source>
</evidence>
<evidence type="ECO:0000256" key="10">
    <source>
        <dbReference type="ARBA" id="ARBA00022840"/>
    </source>
</evidence>
<evidence type="ECO:0000256" key="4">
    <source>
        <dbReference type="ARBA" id="ARBA00022553"/>
    </source>
</evidence>
<dbReference type="GO" id="GO:0005524">
    <property type="term" value="F:ATP binding"/>
    <property type="evidence" value="ECO:0007669"/>
    <property type="project" value="UniProtKB-UniRule"/>
</dbReference>
<protein>
    <submittedName>
        <fullName evidence="17">Testis-specific serine/threonine-protein kinase 3</fullName>
    </submittedName>
</protein>
<dbReference type="InterPro" id="IPR017441">
    <property type="entry name" value="Protein_kinase_ATP_BS"/>
</dbReference>
<gene>
    <name evidence="17" type="ORF">P5673_011897</name>
</gene>
<keyword evidence="6" id="KW-0479">Metal-binding</keyword>
<keyword evidence="13" id="KW-0744">Spermatogenesis</keyword>
<comment type="caution">
    <text evidence="17">The sequence shown here is derived from an EMBL/GenBank/DDBJ whole genome shotgun (WGS) entry which is preliminary data.</text>
</comment>
<dbReference type="PROSITE" id="PS50011">
    <property type="entry name" value="PROTEIN_KINASE_DOM"/>
    <property type="match status" value="1"/>
</dbReference>
<name>A0AAD9QND5_ACRCE</name>